<keyword evidence="3" id="KW-1185">Reference proteome</keyword>
<accession>A0A516X601</accession>
<evidence type="ECO:0000256" key="1">
    <source>
        <dbReference type="SAM" id="MobiDB-lite"/>
    </source>
</evidence>
<evidence type="ECO:0000313" key="2">
    <source>
        <dbReference type="EMBL" id="QDQ98497.1"/>
    </source>
</evidence>
<dbReference type="EMBL" id="CP041765">
    <property type="protein sequence ID" value="QDQ98497.1"/>
    <property type="molecule type" value="Genomic_DNA"/>
</dbReference>
<dbReference type="InterPro" id="IPR022566">
    <property type="entry name" value="DUF2613"/>
</dbReference>
<evidence type="ECO:0000313" key="3">
    <source>
        <dbReference type="Proteomes" id="UP000317344"/>
    </source>
</evidence>
<reference evidence="2 3" key="1">
    <citation type="submission" date="2019-07" db="EMBL/GenBank/DDBJ databases">
        <title>Tomitella cavernea sp. nov., an actinomycete isolated from soil.</title>
        <authorList>
            <person name="Cheng J."/>
        </authorList>
    </citation>
    <scope>NUCLEOTIDE SEQUENCE [LARGE SCALE GENOMIC DNA]</scope>
    <source>
        <strain evidence="2 3">HY188</strain>
    </source>
</reference>
<organism evidence="2 3">
    <name type="scientific">Tomitella fengzijianii</name>
    <dbReference type="NCBI Taxonomy" id="2597660"/>
    <lineage>
        <taxon>Bacteria</taxon>
        <taxon>Bacillati</taxon>
        <taxon>Actinomycetota</taxon>
        <taxon>Actinomycetes</taxon>
        <taxon>Mycobacteriales</taxon>
        <taxon>Tomitella</taxon>
    </lineage>
</organism>
<dbReference type="KEGG" id="toy:FO059_15680"/>
<proteinExistence type="predicted"/>
<dbReference type="Pfam" id="PF11021">
    <property type="entry name" value="DUF2613"/>
    <property type="match status" value="1"/>
</dbReference>
<dbReference type="AlphaFoldDB" id="A0A516X601"/>
<gene>
    <name evidence="2" type="ORF">FO059_15680</name>
</gene>
<reference evidence="2 3" key="2">
    <citation type="submission" date="2019-07" db="EMBL/GenBank/DDBJ databases">
        <authorList>
            <person name="Huang Y."/>
        </authorList>
    </citation>
    <scope>NUCLEOTIDE SEQUENCE [LARGE SCALE GENOMIC DNA]</scope>
    <source>
        <strain evidence="2 3">HY188</strain>
    </source>
</reference>
<dbReference type="Proteomes" id="UP000317344">
    <property type="component" value="Chromosome"/>
</dbReference>
<feature type="region of interest" description="Disordered" evidence="1">
    <location>
        <begin position="32"/>
        <end position="53"/>
    </location>
</feature>
<feature type="compositionally biased region" description="Polar residues" evidence="1">
    <location>
        <begin position="34"/>
        <end position="53"/>
    </location>
</feature>
<sequence>MKFTVPAVVSAVIGVAVALAVVIPVTSAIEGTSRPDTAASSNPSDAQVQYGTR</sequence>
<dbReference type="RefSeq" id="WP_143909902.1">
    <property type="nucleotide sequence ID" value="NZ_CP041765.1"/>
</dbReference>
<name>A0A516X601_9ACTN</name>
<protein>
    <submittedName>
        <fullName evidence="2">DUF2613 family protein</fullName>
    </submittedName>
</protein>